<protein>
    <submittedName>
        <fullName evidence="2">Alpha/beta fold hydrolase</fullName>
    </submittedName>
</protein>
<dbReference type="PRINTS" id="PR00111">
    <property type="entry name" value="ABHYDROLASE"/>
</dbReference>
<keyword evidence="2" id="KW-0378">Hydrolase</keyword>
<dbReference type="InterPro" id="IPR029058">
    <property type="entry name" value="AB_hydrolase_fold"/>
</dbReference>
<dbReference type="PANTHER" id="PTHR43798:SF5">
    <property type="entry name" value="MONOACYLGLYCEROL LIPASE ABHD6"/>
    <property type="match status" value="1"/>
</dbReference>
<name>A0ABR9CMQ0_9HYPH</name>
<gene>
    <name evidence="2" type="ORF">IG616_10560</name>
</gene>
<proteinExistence type="predicted"/>
<organism evidence="2 3">
    <name type="scientific">Roseibium litorale</name>
    <dbReference type="NCBI Taxonomy" id="2803841"/>
    <lineage>
        <taxon>Bacteria</taxon>
        <taxon>Pseudomonadati</taxon>
        <taxon>Pseudomonadota</taxon>
        <taxon>Alphaproteobacteria</taxon>
        <taxon>Hyphomicrobiales</taxon>
        <taxon>Stappiaceae</taxon>
        <taxon>Roseibium</taxon>
    </lineage>
</organism>
<dbReference type="InterPro" id="IPR000073">
    <property type="entry name" value="AB_hydrolase_1"/>
</dbReference>
<accession>A0ABR9CMQ0</accession>
<sequence length="265" mass="28226">MTSLAPAAVRALPLNDLPAVDGSTSAPVMLVHGFGGDRQTWVNIQTALAPTRRSIAVDLPGHGQAIGWPRIGNAGVAAKAVFQTVEALELEQVHLVGHSMGGAVAALVAMRAPERIASLTLLAPGGFGPEINHKLLRRYAAATDPAEMEALLEQFFGWSFKLPKFLARSAAESRSRPGAVETLKAIADEIIDGDVQKTLPLSDLAELPCPIKVVWGTQDRVLPTRQAHKLPGMIAAHVFDGVGHMPHLEIPREVTRLILQNAARA</sequence>
<keyword evidence="3" id="KW-1185">Reference proteome</keyword>
<feature type="domain" description="AB hydrolase-1" evidence="1">
    <location>
        <begin position="27"/>
        <end position="249"/>
    </location>
</feature>
<dbReference type="EMBL" id="JACYXI010000006">
    <property type="protein sequence ID" value="MBD8891993.1"/>
    <property type="molecule type" value="Genomic_DNA"/>
</dbReference>
<dbReference type="RefSeq" id="WP_192148131.1">
    <property type="nucleotide sequence ID" value="NZ_JACYXI010000006.1"/>
</dbReference>
<evidence type="ECO:0000313" key="3">
    <source>
        <dbReference type="Proteomes" id="UP000632063"/>
    </source>
</evidence>
<evidence type="ECO:0000313" key="2">
    <source>
        <dbReference type="EMBL" id="MBD8891993.1"/>
    </source>
</evidence>
<dbReference type="SUPFAM" id="SSF53474">
    <property type="entry name" value="alpha/beta-Hydrolases"/>
    <property type="match status" value="1"/>
</dbReference>
<dbReference type="GO" id="GO:0016787">
    <property type="term" value="F:hydrolase activity"/>
    <property type="evidence" value="ECO:0007669"/>
    <property type="project" value="UniProtKB-KW"/>
</dbReference>
<reference evidence="3" key="1">
    <citation type="submission" date="2020-09" db="EMBL/GenBank/DDBJ databases">
        <title>The genome sequence of strain Labrenzia suaedae 4C16A.</title>
        <authorList>
            <person name="Liu Y."/>
        </authorList>
    </citation>
    <scope>NUCLEOTIDE SEQUENCE [LARGE SCALE GENOMIC DNA]</scope>
    <source>
        <strain evidence="3">4C16A</strain>
    </source>
</reference>
<dbReference type="InterPro" id="IPR050266">
    <property type="entry name" value="AB_hydrolase_sf"/>
</dbReference>
<reference evidence="2 3" key="2">
    <citation type="journal article" date="2021" name="Int. J. Syst. Evol. Microbiol.">
        <title>Roseibium litorale sp. nov., isolated from a tidal flat sediment and proposal for the reclassification of Labrenzia polysiphoniae as Roseibium polysiphoniae comb. nov.</title>
        <authorList>
            <person name="Liu Y."/>
            <person name="Pei T."/>
            <person name="Du J."/>
            <person name="Chao M."/>
            <person name="Deng M.R."/>
            <person name="Zhu H."/>
        </authorList>
    </citation>
    <scope>NUCLEOTIDE SEQUENCE [LARGE SCALE GENOMIC DNA]</scope>
    <source>
        <strain evidence="2 3">4C16A</strain>
    </source>
</reference>
<dbReference type="Pfam" id="PF00561">
    <property type="entry name" value="Abhydrolase_1"/>
    <property type="match status" value="1"/>
</dbReference>
<dbReference type="Proteomes" id="UP000632063">
    <property type="component" value="Unassembled WGS sequence"/>
</dbReference>
<dbReference type="PANTHER" id="PTHR43798">
    <property type="entry name" value="MONOACYLGLYCEROL LIPASE"/>
    <property type="match status" value="1"/>
</dbReference>
<evidence type="ECO:0000259" key="1">
    <source>
        <dbReference type="Pfam" id="PF00561"/>
    </source>
</evidence>
<comment type="caution">
    <text evidence="2">The sequence shown here is derived from an EMBL/GenBank/DDBJ whole genome shotgun (WGS) entry which is preliminary data.</text>
</comment>
<dbReference type="Gene3D" id="3.40.50.1820">
    <property type="entry name" value="alpha/beta hydrolase"/>
    <property type="match status" value="1"/>
</dbReference>